<accession>A0AAE0MMX6</accession>
<evidence type="ECO:0000313" key="1">
    <source>
        <dbReference type="EMBL" id="KAK3338387.1"/>
    </source>
</evidence>
<gene>
    <name evidence="1" type="ORF">B0H65DRAFT_446253</name>
</gene>
<evidence type="ECO:0000313" key="2">
    <source>
        <dbReference type="Proteomes" id="UP001278500"/>
    </source>
</evidence>
<sequence>MKCSDTWVGFAHHYTDDLGERLHRGPTSLDMLHRPTEFRKPGVFIPVAATPKRASTYSTQYGTVTTPSRSKPSALLRNPLRCRLIAAKSRVFGISVAVCYYLNEELDKWDALLDKLDKGEQVYDLSEDLAISSLAIYRFFSFNSDLSPHYFGQLCGLLAAYPVESSACKSFTRCDWLYNVGINPTGMGKSGNLCVISVISPESWHPRRGIGLSRPGPCQECSTRPGEEVGSRRPRLVRFADVFLTPAWRSAAGRPPRSVVLNNVASAVLRCCENV</sequence>
<dbReference type="RefSeq" id="XP_062677838.1">
    <property type="nucleotide sequence ID" value="XM_062825790.1"/>
</dbReference>
<dbReference type="GeneID" id="87862944"/>
<name>A0AAE0MMX6_9PEZI</name>
<keyword evidence="2" id="KW-1185">Reference proteome</keyword>
<proteinExistence type="predicted"/>
<comment type="caution">
    <text evidence="1">The sequence shown here is derived from an EMBL/GenBank/DDBJ whole genome shotgun (WGS) entry which is preliminary data.</text>
</comment>
<reference evidence="1" key="2">
    <citation type="submission" date="2023-06" db="EMBL/GenBank/DDBJ databases">
        <authorList>
            <consortium name="Lawrence Berkeley National Laboratory"/>
            <person name="Haridas S."/>
            <person name="Hensen N."/>
            <person name="Bonometti L."/>
            <person name="Westerberg I."/>
            <person name="Brannstrom I.O."/>
            <person name="Guillou S."/>
            <person name="Cros-Aarteil S."/>
            <person name="Calhoun S."/>
            <person name="Kuo A."/>
            <person name="Mondo S."/>
            <person name="Pangilinan J."/>
            <person name="Riley R."/>
            <person name="Labutti K."/>
            <person name="Andreopoulos B."/>
            <person name="Lipzen A."/>
            <person name="Chen C."/>
            <person name="Yanf M."/>
            <person name="Daum C."/>
            <person name="Ng V."/>
            <person name="Clum A."/>
            <person name="Steindorff A."/>
            <person name="Ohm R."/>
            <person name="Martin F."/>
            <person name="Silar P."/>
            <person name="Natvig D."/>
            <person name="Lalanne C."/>
            <person name="Gautier V."/>
            <person name="Ament-Velasquez S.L."/>
            <person name="Kruys A."/>
            <person name="Hutchinson M.I."/>
            <person name="Powell A.J."/>
            <person name="Barry K."/>
            <person name="Miller A.N."/>
            <person name="Grigoriev I.V."/>
            <person name="Debuchy R."/>
            <person name="Gladieux P."/>
            <person name="Thoren M.H."/>
            <person name="Johannesson H."/>
        </authorList>
    </citation>
    <scope>NUCLEOTIDE SEQUENCE</scope>
    <source>
        <strain evidence="1">CBS 560.94</strain>
    </source>
</reference>
<protein>
    <submittedName>
        <fullName evidence="1">Uncharacterized protein</fullName>
    </submittedName>
</protein>
<organism evidence="1 2">
    <name type="scientific">Neurospora tetraspora</name>
    <dbReference type="NCBI Taxonomy" id="94610"/>
    <lineage>
        <taxon>Eukaryota</taxon>
        <taxon>Fungi</taxon>
        <taxon>Dikarya</taxon>
        <taxon>Ascomycota</taxon>
        <taxon>Pezizomycotina</taxon>
        <taxon>Sordariomycetes</taxon>
        <taxon>Sordariomycetidae</taxon>
        <taxon>Sordariales</taxon>
        <taxon>Sordariaceae</taxon>
        <taxon>Neurospora</taxon>
    </lineage>
</organism>
<reference evidence="1" key="1">
    <citation type="journal article" date="2023" name="Mol. Phylogenet. Evol.">
        <title>Genome-scale phylogeny and comparative genomics of the fungal order Sordariales.</title>
        <authorList>
            <person name="Hensen N."/>
            <person name="Bonometti L."/>
            <person name="Westerberg I."/>
            <person name="Brannstrom I.O."/>
            <person name="Guillou S."/>
            <person name="Cros-Aarteil S."/>
            <person name="Calhoun S."/>
            <person name="Haridas S."/>
            <person name="Kuo A."/>
            <person name="Mondo S."/>
            <person name="Pangilinan J."/>
            <person name="Riley R."/>
            <person name="LaButti K."/>
            <person name="Andreopoulos B."/>
            <person name="Lipzen A."/>
            <person name="Chen C."/>
            <person name="Yan M."/>
            <person name="Daum C."/>
            <person name="Ng V."/>
            <person name="Clum A."/>
            <person name="Steindorff A."/>
            <person name="Ohm R.A."/>
            <person name="Martin F."/>
            <person name="Silar P."/>
            <person name="Natvig D.O."/>
            <person name="Lalanne C."/>
            <person name="Gautier V."/>
            <person name="Ament-Velasquez S.L."/>
            <person name="Kruys A."/>
            <person name="Hutchinson M.I."/>
            <person name="Powell A.J."/>
            <person name="Barry K."/>
            <person name="Miller A.N."/>
            <person name="Grigoriev I.V."/>
            <person name="Debuchy R."/>
            <person name="Gladieux P."/>
            <person name="Hiltunen Thoren M."/>
            <person name="Johannesson H."/>
        </authorList>
    </citation>
    <scope>NUCLEOTIDE SEQUENCE</scope>
    <source>
        <strain evidence="1">CBS 560.94</strain>
    </source>
</reference>
<dbReference type="AlphaFoldDB" id="A0AAE0MMX6"/>
<dbReference type="Proteomes" id="UP001278500">
    <property type="component" value="Unassembled WGS sequence"/>
</dbReference>
<dbReference type="EMBL" id="JAUEPP010000008">
    <property type="protein sequence ID" value="KAK3338387.1"/>
    <property type="molecule type" value="Genomic_DNA"/>
</dbReference>